<dbReference type="Pfam" id="PF13738">
    <property type="entry name" value="Pyr_redox_3"/>
    <property type="match status" value="1"/>
</dbReference>
<dbReference type="PRINTS" id="PR00368">
    <property type="entry name" value="FADPNR"/>
</dbReference>
<dbReference type="SUPFAM" id="SSF51905">
    <property type="entry name" value="FAD/NAD(P)-binding domain"/>
    <property type="match status" value="1"/>
</dbReference>
<sequence length="490" mass="54608">MPPDTAHTYRAAVIGAGPGGIITAVRLRQAGIEDFVVLERAGGVGGTWRRNRYLGLACDIASHFYSFSFAPKPDWSRPFAGQAEILAYLEDVVSTFDLRRHLCLDTSVEAARWDHEAALWHLTTDTGETVTAQAVVASPGMFGELRYPDIEGRDRFAGTSFHAGDWPADHSLAGERVAVIGSAASAVQLLPEVAKVAGRVHLFQRSPNWVLPKEDKPFAVEQLEQFRRSPDSVAALREELFHRYADDPPFTKPEENAERERLGAACIAVVEDPDVRARLTPKDPWGCHRPLFSNDYYPTFNQPHVELVTDPIIAITPSGVRTVDGTERVVDTIIYATGYETTKFASVIDFVGRDGVHLRDAWADGAQAHMGITTSGFPNLLMLYGPNTNAGSIMYMIECQVDYILRTLHHMERDHLAWIDVRPDVMAAYNAQLQSDIENVQAWQGGCSTYYRVPSGRIVTQWPHSMARYRSLTDNPRPLDDYETHAHAHR</sequence>
<dbReference type="PANTHER" id="PTHR42877:SF4">
    <property type="entry name" value="FAD_NAD(P)-BINDING DOMAIN-CONTAINING PROTEIN-RELATED"/>
    <property type="match status" value="1"/>
</dbReference>
<gene>
    <name evidence="1" type="ORF">UFOPK3139_00674</name>
    <name evidence="2" type="ORF">UFOPK3543_01417</name>
</gene>
<evidence type="ECO:0000313" key="1">
    <source>
        <dbReference type="EMBL" id="CAB4820579.1"/>
    </source>
</evidence>
<dbReference type="PANTHER" id="PTHR42877">
    <property type="entry name" value="L-ORNITHINE N(5)-MONOOXYGENASE-RELATED"/>
    <property type="match status" value="1"/>
</dbReference>
<dbReference type="AlphaFoldDB" id="A0A6J6ZGA7"/>
<protein>
    <submittedName>
        <fullName evidence="1">Unannotated protein</fullName>
    </submittedName>
</protein>
<dbReference type="EMBL" id="CAFABA010000018">
    <property type="protein sequence ID" value="CAB4820579.1"/>
    <property type="molecule type" value="Genomic_DNA"/>
</dbReference>
<dbReference type="EMBL" id="CAFBMH010000046">
    <property type="protein sequence ID" value="CAB4909776.1"/>
    <property type="molecule type" value="Genomic_DNA"/>
</dbReference>
<reference evidence="1" key="1">
    <citation type="submission" date="2020-05" db="EMBL/GenBank/DDBJ databases">
        <authorList>
            <person name="Chiriac C."/>
            <person name="Salcher M."/>
            <person name="Ghai R."/>
            <person name="Kavagutti S V."/>
        </authorList>
    </citation>
    <scope>NUCLEOTIDE SEQUENCE</scope>
</reference>
<organism evidence="1">
    <name type="scientific">freshwater metagenome</name>
    <dbReference type="NCBI Taxonomy" id="449393"/>
    <lineage>
        <taxon>unclassified sequences</taxon>
        <taxon>metagenomes</taxon>
        <taxon>ecological metagenomes</taxon>
    </lineage>
</organism>
<accession>A0A6J6ZGA7</accession>
<dbReference type="Gene3D" id="3.50.50.60">
    <property type="entry name" value="FAD/NAD(P)-binding domain"/>
    <property type="match status" value="2"/>
</dbReference>
<dbReference type="InterPro" id="IPR036188">
    <property type="entry name" value="FAD/NAD-bd_sf"/>
</dbReference>
<dbReference type="PRINTS" id="PR00411">
    <property type="entry name" value="PNDRDTASEI"/>
</dbReference>
<dbReference type="InterPro" id="IPR051209">
    <property type="entry name" value="FAD-bind_Monooxygenase_sf"/>
</dbReference>
<proteinExistence type="predicted"/>
<name>A0A6J6ZGA7_9ZZZZ</name>
<evidence type="ECO:0000313" key="2">
    <source>
        <dbReference type="EMBL" id="CAB4909776.1"/>
    </source>
</evidence>